<feature type="compositionally biased region" description="Basic residues" evidence="5">
    <location>
        <begin position="1306"/>
        <end position="1320"/>
    </location>
</feature>
<dbReference type="OrthoDB" id="8062037at2759"/>
<feature type="compositionally biased region" description="Basic and acidic residues" evidence="5">
    <location>
        <begin position="318"/>
        <end position="334"/>
    </location>
</feature>
<dbReference type="InterPro" id="IPR001781">
    <property type="entry name" value="Znf_LIM"/>
</dbReference>
<feature type="region of interest" description="Disordered" evidence="5">
    <location>
        <begin position="302"/>
        <end position="343"/>
    </location>
</feature>
<dbReference type="PROSITE" id="PS50023">
    <property type="entry name" value="LIM_DOMAIN_2"/>
    <property type="match status" value="2"/>
</dbReference>
<evidence type="ECO:0000256" key="5">
    <source>
        <dbReference type="SAM" id="MobiDB-lite"/>
    </source>
</evidence>
<feature type="compositionally biased region" description="Polar residues" evidence="5">
    <location>
        <begin position="1463"/>
        <end position="1472"/>
    </location>
</feature>
<feature type="region of interest" description="Disordered" evidence="5">
    <location>
        <begin position="656"/>
        <end position="868"/>
    </location>
</feature>
<reference evidence="7" key="1">
    <citation type="submission" date="2022-07" db="EMBL/GenBank/DDBJ databases">
        <title>Phylogenomic reconstructions and comparative analyses of Kickxellomycotina fungi.</title>
        <authorList>
            <person name="Reynolds N.K."/>
            <person name="Stajich J.E."/>
            <person name="Barry K."/>
            <person name="Grigoriev I.V."/>
            <person name="Crous P."/>
            <person name="Smith M.E."/>
        </authorList>
    </citation>
    <scope>NUCLEOTIDE SEQUENCE</scope>
    <source>
        <strain evidence="7">NBRC 100468</strain>
    </source>
</reference>
<feature type="compositionally biased region" description="Pro residues" evidence="5">
    <location>
        <begin position="752"/>
        <end position="761"/>
    </location>
</feature>
<feature type="region of interest" description="Disordered" evidence="5">
    <location>
        <begin position="1165"/>
        <end position="1230"/>
    </location>
</feature>
<evidence type="ECO:0000256" key="3">
    <source>
        <dbReference type="ARBA" id="ARBA00023038"/>
    </source>
</evidence>
<dbReference type="GO" id="GO:0046872">
    <property type="term" value="F:metal ion binding"/>
    <property type="evidence" value="ECO:0007669"/>
    <property type="project" value="UniProtKB-KW"/>
</dbReference>
<keyword evidence="2 4" id="KW-0862">Zinc</keyword>
<accession>A0A9W7ZQM8</accession>
<dbReference type="SUPFAM" id="SSF57716">
    <property type="entry name" value="Glucocorticoid receptor-like (DNA-binding domain)"/>
    <property type="match status" value="1"/>
</dbReference>
<feature type="compositionally biased region" description="Basic and acidic residues" evidence="5">
    <location>
        <begin position="776"/>
        <end position="785"/>
    </location>
</feature>
<proteinExistence type="predicted"/>
<dbReference type="CDD" id="cd09358">
    <property type="entry name" value="LIM_Mical_like"/>
    <property type="match status" value="1"/>
</dbReference>
<feature type="compositionally biased region" description="Polar residues" evidence="5">
    <location>
        <begin position="798"/>
        <end position="813"/>
    </location>
</feature>
<feature type="region of interest" description="Disordered" evidence="5">
    <location>
        <begin position="503"/>
        <end position="535"/>
    </location>
</feature>
<evidence type="ECO:0000256" key="4">
    <source>
        <dbReference type="PROSITE-ProRule" id="PRU00125"/>
    </source>
</evidence>
<keyword evidence="1 4" id="KW-0479">Metal-binding</keyword>
<feature type="compositionally biased region" description="Polar residues" evidence="5">
    <location>
        <begin position="1217"/>
        <end position="1230"/>
    </location>
</feature>
<feature type="domain" description="LIM zinc-binding" evidence="6">
    <location>
        <begin position="979"/>
        <end position="1039"/>
    </location>
</feature>
<dbReference type="Gene3D" id="2.10.110.10">
    <property type="entry name" value="Cysteine Rich Protein"/>
    <property type="match status" value="2"/>
</dbReference>
<dbReference type="Pfam" id="PF00412">
    <property type="entry name" value="LIM"/>
    <property type="match status" value="1"/>
</dbReference>
<dbReference type="PANTHER" id="PTHR24206">
    <property type="entry name" value="OS06G0237300 PROTEIN"/>
    <property type="match status" value="1"/>
</dbReference>
<dbReference type="SMART" id="SM00132">
    <property type="entry name" value="LIM"/>
    <property type="match status" value="2"/>
</dbReference>
<feature type="region of interest" description="Disordered" evidence="5">
    <location>
        <begin position="1306"/>
        <end position="1380"/>
    </location>
</feature>
<evidence type="ECO:0000256" key="2">
    <source>
        <dbReference type="ARBA" id="ARBA00022833"/>
    </source>
</evidence>
<feature type="compositionally biased region" description="Low complexity" evidence="5">
    <location>
        <begin position="1441"/>
        <end position="1462"/>
    </location>
</feature>
<feature type="region of interest" description="Disordered" evidence="5">
    <location>
        <begin position="1485"/>
        <end position="1584"/>
    </location>
</feature>
<feature type="compositionally biased region" description="Polar residues" evidence="5">
    <location>
        <begin position="111"/>
        <end position="136"/>
    </location>
</feature>
<gene>
    <name evidence="7" type="ORF">H4219_004741</name>
</gene>
<feature type="compositionally biased region" description="Polar residues" evidence="5">
    <location>
        <begin position="562"/>
        <end position="572"/>
    </location>
</feature>
<feature type="compositionally biased region" description="Basic and acidic residues" evidence="5">
    <location>
        <begin position="503"/>
        <end position="512"/>
    </location>
</feature>
<organism evidence="7 8">
    <name type="scientific">Mycoemilia scoparia</name>
    <dbReference type="NCBI Taxonomy" id="417184"/>
    <lineage>
        <taxon>Eukaryota</taxon>
        <taxon>Fungi</taxon>
        <taxon>Fungi incertae sedis</taxon>
        <taxon>Zoopagomycota</taxon>
        <taxon>Kickxellomycotina</taxon>
        <taxon>Kickxellomycetes</taxon>
        <taxon>Kickxellales</taxon>
        <taxon>Kickxellaceae</taxon>
        <taxon>Mycoemilia</taxon>
    </lineage>
</organism>
<dbReference type="EMBL" id="JANBPU010000192">
    <property type="protein sequence ID" value="KAJ1914547.1"/>
    <property type="molecule type" value="Genomic_DNA"/>
</dbReference>
<feature type="compositionally biased region" description="Basic and acidic residues" evidence="5">
    <location>
        <begin position="677"/>
        <end position="688"/>
    </location>
</feature>
<feature type="compositionally biased region" description="Polar residues" evidence="5">
    <location>
        <begin position="435"/>
        <end position="457"/>
    </location>
</feature>
<dbReference type="PROSITE" id="PS00478">
    <property type="entry name" value="LIM_DOMAIN_1"/>
    <property type="match status" value="1"/>
</dbReference>
<keyword evidence="3 4" id="KW-0440">LIM domain</keyword>
<dbReference type="Proteomes" id="UP001150538">
    <property type="component" value="Unassembled WGS sequence"/>
</dbReference>
<protein>
    <recommendedName>
        <fullName evidence="6">LIM zinc-binding domain-containing protein</fullName>
    </recommendedName>
</protein>
<comment type="caution">
    <text evidence="7">The sequence shown here is derived from an EMBL/GenBank/DDBJ whole genome shotgun (WGS) entry which is preliminary data.</text>
</comment>
<evidence type="ECO:0000313" key="7">
    <source>
        <dbReference type="EMBL" id="KAJ1914547.1"/>
    </source>
</evidence>
<feature type="region of interest" description="Disordered" evidence="5">
    <location>
        <begin position="30"/>
        <end position="136"/>
    </location>
</feature>
<feature type="compositionally biased region" description="Polar residues" evidence="5">
    <location>
        <begin position="1178"/>
        <end position="1195"/>
    </location>
</feature>
<feature type="region of interest" description="Disordered" evidence="5">
    <location>
        <begin position="560"/>
        <end position="600"/>
    </location>
</feature>
<feature type="compositionally biased region" description="Low complexity" evidence="5">
    <location>
        <begin position="93"/>
        <end position="110"/>
    </location>
</feature>
<feature type="region of interest" description="Disordered" evidence="5">
    <location>
        <begin position="408"/>
        <end position="469"/>
    </location>
</feature>
<sequence>MDNGAVEKKTHLQTQKHPFKYDIRVIGDLYPEDENRSTRVSVKIRGSEDLESTDGDDGAKRAKEFTITGGGGRVGHHRRDHVDSPAESEATYSVRGGSQSGGSVFSGQSSNRPASNSRSIFEPKTPSSLDRGLTSTPKSVLYNKGAIHIATSERSCQSSPPVKRQMIMSSPWRAESIQSAIKEGYAAQPESPTPSSHSGGSFVEPSLVGGGAGGFGRNMYYADPISTRDMYRSASRSSNVSTGTQSSSYVDKMDRLLSHYFRPNELEDYLKELNQRHRFIGRDSERGSAVAYDDVVSVRNISPAAAHRRRSPSPMRPQTREPHSYHQQNEKKWESMSQYKPTPPDMSSAFKAFGKSSDKPVEINNKSIIIDSPFKGSESNSAINKINANTTLNAVEDNSRGAVKRTEGVLDRINEEKHPSQTNGRNVSFRPGTKESFNTSAESQRRYTPSVDQNESLFSGKLRGGGADPGVSEDSLISLPMSISSLPSELAAVINRTGGLDKSKLKKTHADQDVESQSNSVSKPHSPLPQKNISHSELSQVMMRTANMSIDASRDSLDRGMSYQQNNANSRTEYPEQSRAKSQAGLKGGGVETPEAQSDDNELAAVFRKPQNYNPSLSSMVPAHTHSMSSLDLNSSRESLVRPDYGLSEWTQRRAGKAQSRYSSRPGSIMGTPHLRARADSVPRRDTPMRVAAETPASDKRYYGGERAYIRQESPIPQEPSQPYQRPNARQDCEEYNAENTPQENNEEREPSPPMPKPPTPVFGRFPSPPAYIKNRGKEPKKDNSDVEEEYENKDKQPQGQPYNQHSAPNNYQERGPRQTEMQPPPNATLLDRLDLDLRSPQPAGDNHKNHNAEPYYDSASTLMNPTPDASYMHLPKVVDEDEESEYISFAPAHRDAYSKNRRKSSGLRRTNSDDSLATREIFTSEPNRAKPRQSRNYQEEEPVKLRGGGGCKEGLSRPSALSRASFGSEDTVPIVPLPNCHICSHSVNLVDKLAPHNFIVHRQCLCCHTCEEMLTMATYRCYQNKFFCETHFRDIASDSKKPPEYKLSTMARGIAIPNFHEFARNAIETKPITTKFGTKDGLDFMNKAVQASFTSVDDFIRHMREQQQMALKDDESMEKYMMLSGNYDQKRLIESMREQTTTPRGTQWLTDRLIDRELRTKIYEKKYKLEPQPEPTAESNTKSRPNSAEHSSPEQLRGGGRIKAQDESSKMPLQKTLPSNASTTSFSSDTLKNDTIKINGWDQPLCPSCDKVIYPADKMVFEKYAYHQSCFRCRKCKRILNAVSALRVKGNIFCQTHGKALLRRRSNILHNSTSRRRRSGRLEDNAKEQIIPSSKDRSRRRSSRRVSGLVKNGHKKDSEASGVSKGPSSKPDSGAVEDPASALNDFLSAATDQIVKEKGTIENPDPISKLSNIVNTPEKPSFDINILNKPRSPPPKRPESTATSISSVSSPSKSVFRSKNSTSASSYTNDIVNSLREEATRLMEEGNRELSQKRQQHQKRIPENKDAFLSSRGPSIAENMHLTSSADGRVSVSSHFDPFQEETDNSNNESPNPGNVEHPKSTDNHIFGRMRPGPFGPAPPAHFASPFMEIERQFGENGRSNNVSPFLRTQK</sequence>
<feature type="domain" description="LIM zinc-binding" evidence="6">
    <location>
        <begin position="1245"/>
        <end position="1305"/>
    </location>
</feature>
<name>A0A9W7ZQM8_9FUNG</name>
<feature type="compositionally biased region" description="Basic and acidic residues" evidence="5">
    <location>
        <begin position="697"/>
        <end position="710"/>
    </location>
</feature>
<keyword evidence="8" id="KW-1185">Reference proteome</keyword>
<feature type="region of interest" description="Disordered" evidence="5">
    <location>
        <begin position="898"/>
        <end position="957"/>
    </location>
</feature>
<feature type="region of interest" description="Disordered" evidence="5">
    <location>
        <begin position="1398"/>
        <end position="1472"/>
    </location>
</feature>
<evidence type="ECO:0000313" key="8">
    <source>
        <dbReference type="Proteomes" id="UP001150538"/>
    </source>
</evidence>
<feature type="compositionally biased region" description="Low complexity" evidence="5">
    <location>
        <begin position="712"/>
        <end position="725"/>
    </location>
</feature>
<feature type="compositionally biased region" description="Polar residues" evidence="5">
    <location>
        <begin position="1522"/>
        <end position="1535"/>
    </location>
</feature>
<feature type="compositionally biased region" description="Polar residues" evidence="5">
    <location>
        <begin position="515"/>
        <end position="535"/>
    </location>
</feature>
<evidence type="ECO:0000259" key="6">
    <source>
        <dbReference type="PROSITE" id="PS50023"/>
    </source>
</evidence>
<feature type="region of interest" description="Disordered" evidence="5">
    <location>
        <begin position="184"/>
        <end position="203"/>
    </location>
</feature>
<evidence type="ECO:0000256" key="1">
    <source>
        <dbReference type="ARBA" id="ARBA00022723"/>
    </source>
</evidence>
<feature type="compositionally biased region" description="Basic and acidic residues" evidence="5">
    <location>
        <begin position="408"/>
        <end position="419"/>
    </location>
</feature>